<dbReference type="InterPro" id="IPR011004">
    <property type="entry name" value="Trimer_LpxA-like_sf"/>
</dbReference>
<evidence type="ECO:0000313" key="1">
    <source>
        <dbReference type="EMBL" id="AJD93269.1"/>
    </source>
</evidence>
<dbReference type="EMBL" id="CP009417">
    <property type="protein sequence ID" value="AJD93269.1"/>
    <property type="molecule type" value="Genomic_DNA"/>
</dbReference>
<protein>
    <submittedName>
        <fullName evidence="1">Uncharacterized protein</fullName>
    </submittedName>
</protein>
<name>A0A0B5AZ93_9BACL</name>
<accession>A0A0B5AZ93</accession>
<dbReference type="KEGG" id="jeo:JMA_39510"/>
<keyword evidence="1" id="KW-0614">Plasmid</keyword>
<dbReference type="AlphaFoldDB" id="A0A0B5AZ93"/>
<dbReference type="HOGENOM" id="CLU_054933_0_0_9"/>
<dbReference type="BioCyc" id="JESP1508404:G14D9-13235-MONOMER"/>
<dbReference type="Proteomes" id="UP000031449">
    <property type="component" value="Plasmid unnamed"/>
</dbReference>
<keyword evidence="2" id="KW-1185">Reference proteome</keyword>
<dbReference type="Gene3D" id="2.160.10.10">
    <property type="entry name" value="Hexapeptide repeat proteins"/>
    <property type="match status" value="1"/>
</dbReference>
<dbReference type="OrthoDB" id="2241963at2"/>
<organism evidence="1 2">
    <name type="scientific">Jeotgalibacillus malaysiensis</name>
    <dbReference type="NCBI Taxonomy" id="1508404"/>
    <lineage>
        <taxon>Bacteria</taxon>
        <taxon>Bacillati</taxon>
        <taxon>Bacillota</taxon>
        <taxon>Bacilli</taxon>
        <taxon>Bacillales</taxon>
        <taxon>Caryophanaceae</taxon>
        <taxon>Jeotgalibacillus</taxon>
    </lineage>
</organism>
<gene>
    <name evidence="1" type="ORF">JMA_39510</name>
</gene>
<geneLocation type="plasmid" evidence="2"/>
<proteinExistence type="predicted"/>
<reference evidence="1 2" key="1">
    <citation type="submission" date="2014-08" db="EMBL/GenBank/DDBJ databases">
        <title>Complete genome of a marine bacteria Jeotgalibacillus malaysiensis.</title>
        <authorList>
            <person name="Yaakop A.S."/>
            <person name="Chan K.-G."/>
            <person name="Goh K.M."/>
        </authorList>
    </citation>
    <scope>NUCLEOTIDE SEQUENCE [LARGE SCALE GENOMIC DNA]</scope>
    <source>
        <strain evidence="1 2">D5</strain>
        <plasmid evidence="2">Plasmid</plasmid>
    </source>
</reference>
<dbReference type="SUPFAM" id="SSF51161">
    <property type="entry name" value="Trimeric LpxA-like enzymes"/>
    <property type="match status" value="1"/>
</dbReference>
<evidence type="ECO:0000313" key="2">
    <source>
        <dbReference type="Proteomes" id="UP000031449"/>
    </source>
</evidence>
<sequence length="371" mass="40585">MENKYEFTGETVTVRTSEGNLCKLNQIRALKDIPRHGVKEGDIGGWVEHHFTLSQEGDCWIGANSHVFDGSGVSDDALVSESKIMDLSHVKGKAKVVDSIIMDGSTIEDEAVIRKVNASGRIHVGKNVEISDTTIKGFLSAEESNVVIKSSALSGENRLSENTEIIRSTFHNVNLDDGVQSFKDAILEAKSEAYIYGDVTFYDAYVSADTITFSTEEKIRFNHCCALNLESLDVYGDVLFIGAFIQDGAKLYIRDGATVKGDFDSSKEEKKRYSIHILSNLLEVSETLIAGEILFSGMWSITGSTITGMVSLQSRGARMSIVQDSTISDCVSITIPGSLNGARLKNLELSGDGSYHSEQDLHLLDIQDLYV</sequence>